<dbReference type="Proteomes" id="UP000249645">
    <property type="component" value="Unassembled WGS sequence"/>
</dbReference>
<comment type="caution">
    <text evidence="3">The sequence shown here is derived from an EMBL/GenBank/DDBJ whole genome shotgun (WGS) entry which is preliminary data.</text>
</comment>
<evidence type="ECO:0000259" key="2">
    <source>
        <dbReference type="Pfam" id="PF19838"/>
    </source>
</evidence>
<dbReference type="Pfam" id="PF19838">
    <property type="entry name" value="LptD_2"/>
    <property type="match status" value="1"/>
</dbReference>
<dbReference type="EMBL" id="QFOI01000175">
    <property type="protein sequence ID" value="PZP47948.1"/>
    <property type="molecule type" value="Genomic_DNA"/>
</dbReference>
<dbReference type="InterPro" id="IPR045659">
    <property type="entry name" value="LptD_2"/>
</dbReference>
<dbReference type="PANTHER" id="PTHR30189:SF1">
    <property type="entry name" value="LPS-ASSEMBLY PROTEIN LPTD"/>
    <property type="match status" value="1"/>
</dbReference>
<dbReference type="GO" id="GO:1990351">
    <property type="term" value="C:transporter complex"/>
    <property type="evidence" value="ECO:0007669"/>
    <property type="project" value="TreeGrafter"/>
</dbReference>
<proteinExistence type="predicted"/>
<evidence type="ECO:0000256" key="1">
    <source>
        <dbReference type="SAM" id="MobiDB-lite"/>
    </source>
</evidence>
<evidence type="ECO:0000313" key="4">
    <source>
        <dbReference type="Proteomes" id="UP000249645"/>
    </source>
</evidence>
<reference evidence="3 4" key="1">
    <citation type="submission" date="2017-11" db="EMBL/GenBank/DDBJ databases">
        <title>Infants hospitalized years apart are colonized by the same room-sourced microbial strains.</title>
        <authorList>
            <person name="Brooks B."/>
            <person name="Olm M.R."/>
            <person name="Firek B.A."/>
            <person name="Baker R."/>
            <person name="Thomas B.C."/>
            <person name="Morowitz M.J."/>
            <person name="Banfield J.F."/>
        </authorList>
    </citation>
    <scope>NUCLEOTIDE SEQUENCE [LARGE SCALE GENOMIC DNA]</scope>
    <source>
        <strain evidence="3">S2_009_000_R2_76</strain>
    </source>
</reference>
<dbReference type="AlphaFoldDB" id="A0A2W5EXK2"/>
<gene>
    <name evidence="3" type="ORF">DI598_10455</name>
</gene>
<name>A0A2W5EXK2_9SPHI</name>
<evidence type="ECO:0000313" key="3">
    <source>
        <dbReference type="EMBL" id="PZP47948.1"/>
    </source>
</evidence>
<accession>A0A2W5EXK2</accession>
<sequence>MFNRGKVKAKIYLLAVILCFPCLLWTIQTHGQQHRKKEIANILTIYPDSPTYKIPALDTIPASWAKKLTYRYPGYLFSKNWGDTSEHAKLMSFYSKDTLTSVFDYSADDSAVILIPTKQILLYSKANVKSKQEDIDLTAQYIQYDQATNKITAYGGTDTSKGPLNQPLIVQQGSKTQMDTITINTKSQRLLTKNTYYNEGEIFVHADVVKTVDKNTAYAWRSRFTTCNLDTPHFDFVAKKMKLIKNNVAVSGPAYPEFEGVPIPIVLPFGIFPLERGRHSGILPPQFVNNDSYGLGLEGLGYYKVFNDNWDLTTRTNLYSYGGYMVSFAPRYYKRYRYSGNLSFQFQNTVLLNSGSTFSNEEFTKNKSFQLNWSHSMDSKARPGISFSASVNAGSTQYNKYVANNPVVNFQNQMSSSITWAKMWGDGKYNLSVAANHSQNNISRLVNVNAPTVNFSMNTRYPFARKEAVGPQKWYEKTGIGYSGTLINQIAFYDSAMSFKKLLDTTNYGVQHSIPITLSLPALGPVMIAPSITYNENWYGRTLHTEWNRATQRVDTTASARGLYRAYQTSFGVSMSTRIFGNYNFKPTSNIVAIHHEIRPNISFSYSPNTNSNNYYWVQTNNRLKDSIESRNGKRYIYGDSIRVSKFAGNVVGAFGEGQFGGITFGIDNLLEMKKKNTSDTTGDDENKYKKIKLIDGLSITSGYNFLADSLKWQQINISFRTTLFDKISINGGAVIDQYYDDPFTGARINKLMWADGKIGRFTSGNISMSSSFQSKKADEKKKQEDTNLPYDPTMSLTDQQNQLNYIRSNPAEFVDFDIPWNVSTSFAFNFSRYRNPTNYRMYTNTTASLNLNGDFSITPKWKGGGNLMFDVKQQKVGMMTLFMSREMHCWQMSINITPIGLYKSFSIVLNPKSGIMRDLRINRSRYFYNQ</sequence>
<feature type="compositionally biased region" description="Basic and acidic residues" evidence="1">
    <location>
        <begin position="776"/>
        <end position="786"/>
    </location>
</feature>
<organism evidence="3 4">
    <name type="scientific">Pseudopedobacter saltans</name>
    <dbReference type="NCBI Taxonomy" id="151895"/>
    <lineage>
        <taxon>Bacteria</taxon>
        <taxon>Pseudomonadati</taxon>
        <taxon>Bacteroidota</taxon>
        <taxon>Sphingobacteriia</taxon>
        <taxon>Sphingobacteriales</taxon>
        <taxon>Sphingobacteriaceae</taxon>
        <taxon>Pseudopedobacter</taxon>
    </lineage>
</organism>
<dbReference type="InterPro" id="IPR050218">
    <property type="entry name" value="LptD"/>
</dbReference>
<dbReference type="GO" id="GO:0009279">
    <property type="term" value="C:cell outer membrane"/>
    <property type="evidence" value="ECO:0007669"/>
    <property type="project" value="TreeGrafter"/>
</dbReference>
<feature type="domain" description="LPS-assembly protein LptD central" evidence="2">
    <location>
        <begin position="250"/>
        <end position="739"/>
    </location>
</feature>
<protein>
    <submittedName>
        <fullName evidence="3">LPS-assembly protein LptD</fullName>
    </submittedName>
</protein>
<feature type="region of interest" description="Disordered" evidence="1">
    <location>
        <begin position="773"/>
        <end position="794"/>
    </location>
</feature>
<dbReference type="PANTHER" id="PTHR30189">
    <property type="entry name" value="LPS-ASSEMBLY PROTEIN"/>
    <property type="match status" value="1"/>
</dbReference>